<dbReference type="Pfam" id="PF00560">
    <property type="entry name" value="LRR_1"/>
    <property type="match status" value="1"/>
</dbReference>
<reference evidence="7 8" key="1">
    <citation type="journal article" date="2005" name="PLoS Biol.">
        <title>The genomes of Oryza sativa: a history of duplications.</title>
        <authorList>
            <person name="Yu J."/>
            <person name="Wang J."/>
            <person name="Lin W."/>
            <person name="Li S."/>
            <person name="Li H."/>
            <person name="Zhou J."/>
            <person name="Ni P."/>
            <person name="Dong W."/>
            <person name="Hu S."/>
            <person name="Zeng C."/>
            <person name="Zhang J."/>
            <person name="Zhang Y."/>
            <person name="Li R."/>
            <person name="Xu Z."/>
            <person name="Li S."/>
            <person name="Li X."/>
            <person name="Zheng H."/>
            <person name="Cong L."/>
            <person name="Lin L."/>
            <person name="Yin J."/>
            <person name="Geng J."/>
            <person name="Li G."/>
            <person name="Shi J."/>
            <person name="Liu J."/>
            <person name="Lv H."/>
            <person name="Li J."/>
            <person name="Wang J."/>
            <person name="Deng Y."/>
            <person name="Ran L."/>
            <person name="Shi X."/>
            <person name="Wang X."/>
            <person name="Wu Q."/>
            <person name="Li C."/>
            <person name="Ren X."/>
            <person name="Wang J."/>
            <person name="Wang X."/>
            <person name="Li D."/>
            <person name="Liu D."/>
            <person name="Zhang X."/>
            <person name="Ji Z."/>
            <person name="Zhao W."/>
            <person name="Sun Y."/>
            <person name="Zhang Z."/>
            <person name="Bao J."/>
            <person name="Han Y."/>
            <person name="Dong L."/>
            <person name="Ji J."/>
            <person name="Chen P."/>
            <person name="Wu S."/>
            <person name="Liu J."/>
            <person name="Xiao Y."/>
            <person name="Bu D."/>
            <person name="Tan J."/>
            <person name="Yang L."/>
            <person name="Ye C."/>
            <person name="Zhang J."/>
            <person name="Xu J."/>
            <person name="Zhou Y."/>
            <person name="Yu Y."/>
            <person name="Zhang B."/>
            <person name="Zhuang S."/>
            <person name="Wei H."/>
            <person name="Liu B."/>
            <person name="Lei M."/>
            <person name="Yu H."/>
            <person name="Li Y."/>
            <person name="Xu H."/>
            <person name="Wei S."/>
            <person name="He X."/>
            <person name="Fang L."/>
            <person name="Zhang Z."/>
            <person name="Zhang Y."/>
            <person name="Huang X."/>
            <person name="Su Z."/>
            <person name="Tong W."/>
            <person name="Li J."/>
            <person name="Tong Z."/>
            <person name="Li S."/>
            <person name="Ye J."/>
            <person name="Wang L."/>
            <person name="Fang L."/>
            <person name="Lei T."/>
            <person name="Chen C."/>
            <person name="Chen H."/>
            <person name="Xu Z."/>
            <person name="Li H."/>
            <person name="Huang H."/>
            <person name="Zhang F."/>
            <person name="Xu H."/>
            <person name="Li N."/>
            <person name="Zhao C."/>
            <person name="Li S."/>
            <person name="Dong L."/>
            <person name="Huang Y."/>
            <person name="Li L."/>
            <person name="Xi Y."/>
            <person name="Qi Q."/>
            <person name="Li W."/>
            <person name="Zhang B."/>
            <person name="Hu W."/>
            <person name="Zhang Y."/>
            <person name="Tian X."/>
            <person name="Jiao Y."/>
            <person name="Liang X."/>
            <person name="Jin J."/>
            <person name="Gao L."/>
            <person name="Zheng W."/>
            <person name="Hao B."/>
            <person name="Liu S."/>
            <person name="Wang W."/>
            <person name="Yuan L."/>
            <person name="Cao M."/>
            <person name="McDermott J."/>
            <person name="Samudrala R."/>
            <person name="Wang J."/>
            <person name="Wong G.K."/>
            <person name="Yang H."/>
        </authorList>
    </citation>
    <scope>NUCLEOTIDE SEQUENCE [LARGE SCALE GENOMIC DNA]</scope>
    <source>
        <strain evidence="8">cv. 93-11</strain>
    </source>
</reference>
<protein>
    <recommendedName>
        <fullName evidence="9">Leucine-rich repeat-containing N-terminal plant-type domain-containing protein</fullName>
    </recommendedName>
</protein>
<keyword evidence="3 6" id="KW-0732">Signal</keyword>
<feature type="chain" id="PRO_5002867722" description="Leucine-rich repeat-containing N-terminal plant-type domain-containing protein" evidence="6">
    <location>
        <begin position="20"/>
        <end position="231"/>
    </location>
</feature>
<dbReference type="PANTHER" id="PTHR48059">
    <property type="entry name" value="POLYGALACTURONASE INHIBITOR 1"/>
    <property type="match status" value="1"/>
</dbReference>
<dbReference type="Gene3D" id="3.80.10.10">
    <property type="entry name" value="Ribonuclease Inhibitor"/>
    <property type="match status" value="2"/>
</dbReference>
<dbReference type="GO" id="GO:0016020">
    <property type="term" value="C:membrane"/>
    <property type="evidence" value="ECO:0007669"/>
    <property type="project" value="UniProtKB-SubCell"/>
</dbReference>
<dbReference type="InterPro" id="IPR001611">
    <property type="entry name" value="Leu-rich_rpt"/>
</dbReference>
<keyword evidence="4" id="KW-0677">Repeat</keyword>
<sequence>MDQRPMFLLLLLLLASALAVFCDTNAQDAAALQSLMHQWTNYPSSWTSGDPCDSWANVTCSGGRVTSLKLSGVNLQGILSSSIGQLSQLVILILAGCSFTGEIPKEIGNLLQLWFLRLNMNGFEGAIPTNTSKLVKLNELNLATNKLTGSMPDLSSMTNLNVVLMANVSLCGQVPKGLFTLPQLQQVVLSNNRFNGTLEMAGSISNQLEIVNLQNNQIVSRNITGYNNTLV</sequence>
<dbReference type="OMA" id="WITQNAK"/>
<dbReference type="FunFam" id="3.80.10.10:FF:000400">
    <property type="entry name" value="Nuclear pore complex protein NUP107"/>
    <property type="match status" value="1"/>
</dbReference>
<evidence type="ECO:0000313" key="7">
    <source>
        <dbReference type="EMBL" id="EEC79424.1"/>
    </source>
</evidence>
<comment type="subcellular location">
    <subcellularLocation>
        <location evidence="1">Cell envelope</location>
    </subcellularLocation>
    <subcellularLocation>
        <location evidence="2">Membrane</location>
    </subcellularLocation>
</comment>
<proteinExistence type="predicted"/>
<dbReference type="EMBL" id="CM000130">
    <property type="protein sequence ID" value="EEC79424.1"/>
    <property type="molecule type" value="Genomic_DNA"/>
</dbReference>
<dbReference type="Gramene" id="BGIOSGA017835-TA">
    <property type="protein sequence ID" value="BGIOSGA017835-PA"/>
    <property type="gene ID" value="BGIOSGA017835"/>
</dbReference>
<evidence type="ECO:0000256" key="2">
    <source>
        <dbReference type="ARBA" id="ARBA00004370"/>
    </source>
</evidence>
<dbReference type="InterPro" id="IPR032675">
    <property type="entry name" value="LRR_dom_sf"/>
</dbReference>
<keyword evidence="5" id="KW-0472">Membrane</keyword>
<accession>B8AZC8</accession>
<organism evidence="7 8">
    <name type="scientific">Oryza sativa subsp. indica</name>
    <name type="common">Rice</name>
    <dbReference type="NCBI Taxonomy" id="39946"/>
    <lineage>
        <taxon>Eukaryota</taxon>
        <taxon>Viridiplantae</taxon>
        <taxon>Streptophyta</taxon>
        <taxon>Embryophyta</taxon>
        <taxon>Tracheophyta</taxon>
        <taxon>Spermatophyta</taxon>
        <taxon>Magnoliopsida</taxon>
        <taxon>Liliopsida</taxon>
        <taxon>Poales</taxon>
        <taxon>Poaceae</taxon>
        <taxon>BOP clade</taxon>
        <taxon>Oryzoideae</taxon>
        <taxon>Oryzeae</taxon>
        <taxon>Oryzinae</taxon>
        <taxon>Oryza</taxon>
        <taxon>Oryza sativa</taxon>
    </lineage>
</organism>
<gene>
    <name evidence="7" type="ORF">OsI_20396</name>
</gene>
<keyword evidence="8" id="KW-1185">Reference proteome</keyword>
<name>B8AZC8_ORYSI</name>
<evidence type="ECO:0008006" key="9">
    <source>
        <dbReference type="Google" id="ProtNLM"/>
    </source>
</evidence>
<evidence type="ECO:0000256" key="1">
    <source>
        <dbReference type="ARBA" id="ARBA00004196"/>
    </source>
</evidence>
<dbReference type="InterPro" id="IPR051848">
    <property type="entry name" value="PGIP"/>
</dbReference>
<dbReference type="PANTHER" id="PTHR48059:SF30">
    <property type="entry name" value="OS06G0587000 PROTEIN"/>
    <property type="match status" value="1"/>
</dbReference>
<dbReference type="HOGENOM" id="CLU_000288_18_22_1"/>
<evidence type="ECO:0000313" key="8">
    <source>
        <dbReference type="Proteomes" id="UP000007015"/>
    </source>
</evidence>
<dbReference type="AlphaFoldDB" id="B8AZC8"/>
<feature type="signal peptide" evidence="6">
    <location>
        <begin position="1"/>
        <end position="19"/>
    </location>
</feature>
<evidence type="ECO:0000256" key="5">
    <source>
        <dbReference type="ARBA" id="ARBA00023136"/>
    </source>
</evidence>
<evidence type="ECO:0000256" key="6">
    <source>
        <dbReference type="SAM" id="SignalP"/>
    </source>
</evidence>
<evidence type="ECO:0000256" key="4">
    <source>
        <dbReference type="ARBA" id="ARBA00022737"/>
    </source>
</evidence>
<dbReference type="SUPFAM" id="SSF52058">
    <property type="entry name" value="L domain-like"/>
    <property type="match status" value="1"/>
</dbReference>
<dbReference type="Proteomes" id="UP000007015">
    <property type="component" value="Chromosome 5"/>
</dbReference>
<dbReference type="STRING" id="39946.B8AZC8"/>
<evidence type="ECO:0000256" key="3">
    <source>
        <dbReference type="ARBA" id="ARBA00022729"/>
    </source>
</evidence>